<keyword evidence="2" id="KW-1185">Reference proteome</keyword>
<evidence type="ECO:0000313" key="2">
    <source>
        <dbReference type="Proteomes" id="UP001140562"/>
    </source>
</evidence>
<accession>A0A9W8WYI3</accession>
<dbReference type="OrthoDB" id="3788392at2759"/>
<dbReference type="Proteomes" id="UP001140562">
    <property type="component" value="Unassembled WGS sequence"/>
</dbReference>
<dbReference type="AlphaFoldDB" id="A0A9W8WYI3"/>
<reference evidence="1" key="1">
    <citation type="submission" date="2022-10" db="EMBL/GenBank/DDBJ databases">
        <title>Tapping the CABI collections for fungal endophytes: first genome assemblies for Collariella, Neodidymelliopsis, Ascochyta clinopodiicola, Didymella pomorum, Didymosphaeria variabile, Neocosmospora piperis and Neocucurbitaria cava.</title>
        <authorList>
            <person name="Hill R."/>
        </authorList>
    </citation>
    <scope>NUCLEOTIDE SEQUENCE</scope>
    <source>
        <strain evidence="1">IMI 360193</strain>
    </source>
</reference>
<name>A0A9W8WYI3_9PLEO</name>
<proteinExistence type="predicted"/>
<gene>
    <name evidence="1" type="ORF">N0V87_005538</name>
</gene>
<organism evidence="1 2">
    <name type="scientific">Didymella glomerata</name>
    <dbReference type="NCBI Taxonomy" id="749621"/>
    <lineage>
        <taxon>Eukaryota</taxon>
        <taxon>Fungi</taxon>
        <taxon>Dikarya</taxon>
        <taxon>Ascomycota</taxon>
        <taxon>Pezizomycotina</taxon>
        <taxon>Dothideomycetes</taxon>
        <taxon>Pleosporomycetidae</taxon>
        <taxon>Pleosporales</taxon>
        <taxon>Pleosporineae</taxon>
        <taxon>Didymellaceae</taxon>
        <taxon>Didymella</taxon>
    </lineage>
</organism>
<protein>
    <submittedName>
        <fullName evidence="1">Uncharacterized protein</fullName>
    </submittedName>
</protein>
<evidence type="ECO:0000313" key="1">
    <source>
        <dbReference type="EMBL" id="KAJ4336246.1"/>
    </source>
</evidence>
<comment type="caution">
    <text evidence="1">The sequence shown here is derived from an EMBL/GenBank/DDBJ whole genome shotgun (WGS) entry which is preliminary data.</text>
</comment>
<dbReference type="EMBL" id="JAPEUV010000051">
    <property type="protein sequence ID" value="KAJ4336246.1"/>
    <property type="molecule type" value="Genomic_DNA"/>
</dbReference>
<sequence>MGEYSLVTLLANRVKTAVRPPRRYPLKIAELRTEFALGWVDLSPFMPELRSLTALWLSELPFGFALPIQASIVAQVKRYRIKFDNEQLEWHGETKSPAFTLIFCRETVMPSLIQPHKDIRSMLLPDEKRDKSASGTAFRKNSAVISTWEWDYNEKSATFWLDKLTM</sequence>